<sequence length="221" mass="24776">MISYHQLLSPYADPSPPPRSRLLGSFWDLVVIEVVFISMSSANPASDDIRNKPEVIDPPLNEDMMDISETINHPVQSGVKSNLEASGNVHELLECPVCSNAMYPPIHQVQCSNGHTLCSGCKPRVHNRCPTCWHELGNIRCLALEKVAASLEVACKYQSFGCISIYPYYNKLKHESQCVYRPYNCPYAGSECTIVGDIPYLVAHLKDYHKVDMHHSSTFNH</sequence>
<accession>A0ACB9NSR1</accession>
<keyword evidence="2" id="KW-1185">Reference proteome</keyword>
<protein>
    <submittedName>
        <fullName evidence="1">Uncharacterized protein</fullName>
    </submittedName>
</protein>
<dbReference type="Proteomes" id="UP001057402">
    <property type="component" value="Chromosome 7"/>
</dbReference>
<evidence type="ECO:0000313" key="1">
    <source>
        <dbReference type="EMBL" id="KAI4339096.1"/>
    </source>
</evidence>
<organism evidence="1 2">
    <name type="scientific">Melastoma candidum</name>
    <dbReference type="NCBI Taxonomy" id="119954"/>
    <lineage>
        <taxon>Eukaryota</taxon>
        <taxon>Viridiplantae</taxon>
        <taxon>Streptophyta</taxon>
        <taxon>Embryophyta</taxon>
        <taxon>Tracheophyta</taxon>
        <taxon>Spermatophyta</taxon>
        <taxon>Magnoliopsida</taxon>
        <taxon>eudicotyledons</taxon>
        <taxon>Gunneridae</taxon>
        <taxon>Pentapetalae</taxon>
        <taxon>rosids</taxon>
        <taxon>malvids</taxon>
        <taxon>Myrtales</taxon>
        <taxon>Melastomataceae</taxon>
        <taxon>Melastomatoideae</taxon>
        <taxon>Melastomateae</taxon>
        <taxon>Melastoma</taxon>
    </lineage>
</organism>
<gene>
    <name evidence="1" type="ORF">MLD38_024071</name>
</gene>
<proteinExistence type="predicted"/>
<reference evidence="2" key="1">
    <citation type="journal article" date="2023" name="Front. Plant Sci.">
        <title>Chromosomal-level genome assembly of Melastoma candidum provides insights into trichome evolution.</title>
        <authorList>
            <person name="Zhong Y."/>
            <person name="Wu W."/>
            <person name="Sun C."/>
            <person name="Zou P."/>
            <person name="Liu Y."/>
            <person name="Dai S."/>
            <person name="Zhou R."/>
        </authorList>
    </citation>
    <scope>NUCLEOTIDE SEQUENCE [LARGE SCALE GENOMIC DNA]</scope>
</reference>
<name>A0ACB9NSR1_9MYRT</name>
<evidence type="ECO:0000313" key="2">
    <source>
        <dbReference type="Proteomes" id="UP001057402"/>
    </source>
</evidence>
<comment type="caution">
    <text evidence="1">The sequence shown here is derived from an EMBL/GenBank/DDBJ whole genome shotgun (WGS) entry which is preliminary data.</text>
</comment>
<dbReference type="EMBL" id="CM042886">
    <property type="protein sequence ID" value="KAI4339096.1"/>
    <property type="molecule type" value="Genomic_DNA"/>
</dbReference>